<gene>
    <name evidence="1" type="ORF">SAMN05421644_1095</name>
</gene>
<dbReference type="Proteomes" id="UP000198672">
    <property type="component" value="Unassembled WGS sequence"/>
</dbReference>
<proteinExistence type="predicted"/>
<evidence type="ECO:0000313" key="1">
    <source>
        <dbReference type="EMBL" id="SDX66333.1"/>
    </source>
</evidence>
<dbReference type="AlphaFoldDB" id="A0A1H3DIM1"/>
<evidence type="ECO:0000313" key="2">
    <source>
        <dbReference type="Proteomes" id="UP000198672"/>
    </source>
</evidence>
<protein>
    <submittedName>
        <fullName evidence="1">Uncharacterized protein</fullName>
    </submittedName>
</protein>
<reference evidence="2" key="1">
    <citation type="submission" date="2016-10" db="EMBL/GenBank/DDBJ databases">
        <authorList>
            <person name="Varghese N."/>
            <person name="Submissions S."/>
        </authorList>
    </citation>
    <scope>NUCLEOTIDE SEQUENCE [LARGE SCALE GENOMIC DNA]</scope>
    <source>
        <strain evidence="2">DSM 173</strain>
    </source>
</reference>
<dbReference type="EMBL" id="FNOW01000009">
    <property type="protein sequence ID" value="SDX66333.1"/>
    <property type="molecule type" value="Genomic_DNA"/>
</dbReference>
<accession>A0A1H3DIM1</accession>
<keyword evidence="2" id="KW-1185">Reference proteome</keyword>
<name>A0A1H3DIM1_ALLWA</name>
<sequence>MMTQTAPPDGRVSPRKPDVPTVMRTLIAQTRATLPFDAPDAQLCSGNCHGCSRKLLEFLDTELMSWEQRLDAGERPGLAELSRLLQTVGKIERVLMRNGIRF</sequence>
<dbReference type="STRING" id="61595.SAMN05421644_1095"/>
<organism evidence="1 2">
    <name type="scientific">Allochromatium warmingii</name>
    <name type="common">Chromatium warmingii</name>
    <dbReference type="NCBI Taxonomy" id="61595"/>
    <lineage>
        <taxon>Bacteria</taxon>
        <taxon>Pseudomonadati</taxon>
        <taxon>Pseudomonadota</taxon>
        <taxon>Gammaproteobacteria</taxon>
        <taxon>Chromatiales</taxon>
        <taxon>Chromatiaceae</taxon>
        <taxon>Allochromatium</taxon>
    </lineage>
</organism>